<dbReference type="Gene3D" id="3.40.50.150">
    <property type="entry name" value="Vaccinia Virus protein VP39"/>
    <property type="match status" value="1"/>
</dbReference>
<dbReference type="InterPro" id="IPR001077">
    <property type="entry name" value="COMT_C"/>
</dbReference>
<evidence type="ECO:0000256" key="1">
    <source>
        <dbReference type="ARBA" id="ARBA00022603"/>
    </source>
</evidence>
<dbReference type="InterPro" id="IPR036390">
    <property type="entry name" value="WH_DNA-bd_sf"/>
</dbReference>
<proteinExistence type="predicted"/>
<sequence length="345" mass="37306">MNDLSRPAAPPPGPPLRLLQQIAAYRTTYCIRTAVELGIPAALQEGPRTAGELAERIGGKAELLARLLGHLVNEEIIGRDDAGRYLAVPTTRALVPGHPHSLVPWVRFELDPLHGRAWERLGEQIKSGTPAFELAHGSPFFSWLGQDEAAQARFDIQMRAIATALIGVAVRHIQFSAGETIVDVGGGDGSLLAELLRRNPGTSGVLYELPRATEALNPHFAELVQAGRARVQHGSFFDEIPSGGDAYVFSRILHDFDDKAAGRILANAKAATQGPERFIVVDIMVDPARGRPNETSQDLLMMVLMGGQERSAGEFSQLLAASGFKTASVTPTASPFHILEFRHPR</sequence>
<evidence type="ECO:0000313" key="7">
    <source>
        <dbReference type="EMBL" id="SEL33690.1"/>
    </source>
</evidence>
<dbReference type="InterPro" id="IPR036388">
    <property type="entry name" value="WH-like_DNA-bd_sf"/>
</dbReference>
<dbReference type="InterPro" id="IPR016461">
    <property type="entry name" value="COMT-like"/>
</dbReference>
<dbReference type="Gene3D" id="1.10.287.1350">
    <property type="match status" value="1"/>
</dbReference>
<dbReference type="PROSITE" id="PS51683">
    <property type="entry name" value="SAM_OMT_II"/>
    <property type="match status" value="1"/>
</dbReference>
<dbReference type="SUPFAM" id="SSF46785">
    <property type="entry name" value="Winged helix' DNA-binding domain"/>
    <property type="match status" value="1"/>
</dbReference>
<evidence type="ECO:0000313" key="8">
    <source>
        <dbReference type="Proteomes" id="UP000199664"/>
    </source>
</evidence>
<dbReference type="PANTHER" id="PTHR43712">
    <property type="entry name" value="PUTATIVE (AFU_ORTHOLOGUE AFUA_4G14580)-RELATED"/>
    <property type="match status" value="1"/>
</dbReference>
<evidence type="ECO:0000256" key="3">
    <source>
        <dbReference type="ARBA" id="ARBA00022691"/>
    </source>
</evidence>
<protein>
    <submittedName>
        <fullName evidence="7">O-methyltransferase</fullName>
    </submittedName>
</protein>
<name>A0A1H7PD38_9HYPH</name>
<evidence type="ECO:0000256" key="4">
    <source>
        <dbReference type="PIRSR" id="PIRSR005739-1"/>
    </source>
</evidence>
<dbReference type="InterPro" id="IPR012967">
    <property type="entry name" value="COMT_dimerisation"/>
</dbReference>
<dbReference type="AlphaFoldDB" id="A0A1H7PD38"/>
<dbReference type="Proteomes" id="UP000199664">
    <property type="component" value="Unassembled WGS sequence"/>
</dbReference>
<dbReference type="RefSeq" id="WP_091833745.1">
    <property type="nucleotide sequence ID" value="NZ_FOAN01000003.1"/>
</dbReference>
<dbReference type="STRING" id="1036779.SAMN04515666_103451"/>
<dbReference type="EMBL" id="FOAN01000003">
    <property type="protein sequence ID" value="SEL33690.1"/>
    <property type="molecule type" value="Genomic_DNA"/>
</dbReference>
<keyword evidence="2 7" id="KW-0808">Transferase</keyword>
<feature type="domain" description="O-methyltransferase dimerisation" evidence="6">
    <location>
        <begin position="20"/>
        <end position="95"/>
    </location>
</feature>
<dbReference type="Pfam" id="PF08100">
    <property type="entry name" value="Dimerisation"/>
    <property type="match status" value="1"/>
</dbReference>
<keyword evidence="8" id="KW-1185">Reference proteome</keyword>
<dbReference type="Pfam" id="PF00891">
    <property type="entry name" value="Methyltransf_2"/>
    <property type="match status" value="1"/>
</dbReference>
<dbReference type="GO" id="GO:0032259">
    <property type="term" value="P:methylation"/>
    <property type="evidence" value="ECO:0007669"/>
    <property type="project" value="UniProtKB-KW"/>
</dbReference>
<dbReference type="PIRSF" id="PIRSF005739">
    <property type="entry name" value="O-mtase"/>
    <property type="match status" value="1"/>
</dbReference>
<accession>A0A1H7PD38</accession>
<feature type="active site" description="Proton acceptor" evidence="4">
    <location>
        <position position="254"/>
    </location>
</feature>
<dbReference type="OrthoDB" id="9766840at2"/>
<keyword evidence="1 7" id="KW-0489">Methyltransferase</keyword>
<evidence type="ECO:0000259" key="5">
    <source>
        <dbReference type="Pfam" id="PF00891"/>
    </source>
</evidence>
<dbReference type="InterPro" id="IPR029063">
    <property type="entry name" value="SAM-dependent_MTases_sf"/>
</dbReference>
<keyword evidence="3" id="KW-0949">S-adenosyl-L-methionine</keyword>
<evidence type="ECO:0000256" key="2">
    <source>
        <dbReference type="ARBA" id="ARBA00022679"/>
    </source>
</evidence>
<dbReference type="GO" id="GO:0008171">
    <property type="term" value="F:O-methyltransferase activity"/>
    <property type="evidence" value="ECO:0007669"/>
    <property type="project" value="InterPro"/>
</dbReference>
<organism evidence="7 8">
    <name type="scientific">Bosea lupini</name>
    <dbReference type="NCBI Taxonomy" id="1036779"/>
    <lineage>
        <taxon>Bacteria</taxon>
        <taxon>Pseudomonadati</taxon>
        <taxon>Pseudomonadota</taxon>
        <taxon>Alphaproteobacteria</taxon>
        <taxon>Hyphomicrobiales</taxon>
        <taxon>Boseaceae</taxon>
        <taxon>Bosea</taxon>
    </lineage>
</organism>
<dbReference type="GO" id="GO:0046983">
    <property type="term" value="F:protein dimerization activity"/>
    <property type="evidence" value="ECO:0007669"/>
    <property type="project" value="InterPro"/>
</dbReference>
<dbReference type="PANTHER" id="PTHR43712:SF2">
    <property type="entry name" value="O-METHYLTRANSFERASE CICE"/>
    <property type="match status" value="1"/>
</dbReference>
<reference evidence="8" key="1">
    <citation type="submission" date="2016-10" db="EMBL/GenBank/DDBJ databases">
        <authorList>
            <person name="Varghese N."/>
            <person name="Submissions S."/>
        </authorList>
    </citation>
    <scope>NUCLEOTIDE SEQUENCE [LARGE SCALE GENOMIC DNA]</scope>
    <source>
        <strain evidence="8">LMG 26383,CCUG 61248,R- 45681</strain>
    </source>
</reference>
<gene>
    <name evidence="7" type="ORF">SAMN04515666_103451</name>
</gene>
<feature type="domain" description="O-methyltransferase C-terminal" evidence="5">
    <location>
        <begin position="118"/>
        <end position="325"/>
    </location>
</feature>
<dbReference type="SUPFAM" id="SSF53335">
    <property type="entry name" value="S-adenosyl-L-methionine-dependent methyltransferases"/>
    <property type="match status" value="1"/>
</dbReference>
<evidence type="ECO:0000259" key="6">
    <source>
        <dbReference type="Pfam" id="PF08100"/>
    </source>
</evidence>
<dbReference type="Gene3D" id="1.10.10.10">
    <property type="entry name" value="Winged helix-like DNA-binding domain superfamily/Winged helix DNA-binding domain"/>
    <property type="match status" value="1"/>
</dbReference>